<keyword evidence="1" id="KW-0812">Transmembrane</keyword>
<dbReference type="EMBL" id="MFEL01000009">
    <property type="protein sequence ID" value="OGE81291.1"/>
    <property type="molecule type" value="Genomic_DNA"/>
</dbReference>
<protein>
    <submittedName>
        <fullName evidence="2">Uncharacterized protein</fullName>
    </submittedName>
</protein>
<feature type="transmembrane region" description="Helical" evidence="1">
    <location>
        <begin position="12"/>
        <end position="39"/>
    </location>
</feature>
<dbReference type="Proteomes" id="UP000178892">
    <property type="component" value="Unassembled WGS sequence"/>
</dbReference>
<evidence type="ECO:0000313" key="2">
    <source>
        <dbReference type="EMBL" id="OGE81291.1"/>
    </source>
</evidence>
<feature type="transmembrane region" description="Helical" evidence="1">
    <location>
        <begin position="89"/>
        <end position="109"/>
    </location>
</feature>
<reference evidence="2 3" key="1">
    <citation type="journal article" date="2016" name="Nat. Commun.">
        <title>Thousands of microbial genomes shed light on interconnected biogeochemical processes in an aquifer system.</title>
        <authorList>
            <person name="Anantharaman K."/>
            <person name="Brown C.T."/>
            <person name="Hug L.A."/>
            <person name="Sharon I."/>
            <person name="Castelle C.J."/>
            <person name="Probst A.J."/>
            <person name="Thomas B.C."/>
            <person name="Singh A."/>
            <person name="Wilkins M.J."/>
            <person name="Karaoz U."/>
            <person name="Brodie E.L."/>
            <person name="Williams K.H."/>
            <person name="Hubbard S.S."/>
            <person name="Banfield J.F."/>
        </authorList>
    </citation>
    <scope>NUCLEOTIDE SEQUENCE [LARGE SCALE GENOMIC DNA]</scope>
</reference>
<accession>A0A1F5NUF0</accession>
<keyword evidence="1" id="KW-0472">Membrane</keyword>
<gene>
    <name evidence="2" type="ORF">A2720_03450</name>
</gene>
<proteinExistence type="predicted"/>
<feature type="transmembrane region" description="Helical" evidence="1">
    <location>
        <begin position="51"/>
        <end position="69"/>
    </location>
</feature>
<comment type="caution">
    <text evidence="2">The sequence shown here is derived from an EMBL/GenBank/DDBJ whole genome shotgun (WGS) entry which is preliminary data.</text>
</comment>
<dbReference type="STRING" id="1817825.A2720_03450"/>
<evidence type="ECO:0000313" key="3">
    <source>
        <dbReference type="Proteomes" id="UP000178892"/>
    </source>
</evidence>
<sequence length="113" mass="12879">MTWLKENFGGVLGIAVLLSLFAYHKDWFFIEVLLFILIMKVFNDVELPKNLRIYLLLAIWGTVILYFGLTSLGNFVLNYKHPPDWLETFRSSESIVTAMALVIAGILIGNKAK</sequence>
<organism evidence="2 3">
    <name type="scientific">Candidatus Doudnabacteria bacterium RIFCSPHIGHO2_01_FULL_46_24</name>
    <dbReference type="NCBI Taxonomy" id="1817825"/>
    <lineage>
        <taxon>Bacteria</taxon>
        <taxon>Candidatus Doudnaibacteriota</taxon>
    </lineage>
</organism>
<dbReference type="AlphaFoldDB" id="A0A1F5NUF0"/>
<evidence type="ECO:0000256" key="1">
    <source>
        <dbReference type="SAM" id="Phobius"/>
    </source>
</evidence>
<keyword evidence="1" id="KW-1133">Transmembrane helix</keyword>
<name>A0A1F5NUF0_9BACT</name>